<dbReference type="InterPro" id="IPR049210">
    <property type="entry name" value="DUF6812"/>
</dbReference>
<name>A0A0P6XJ17_9CHLR</name>
<dbReference type="EMBL" id="LGCM01000065">
    <property type="protein sequence ID" value="KPL75599.1"/>
    <property type="molecule type" value="Genomic_DNA"/>
</dbReference>
<evidence type="ECO:0000313" key="1">
    <source>
        <dbReference type="EMBL" id="KPL75599.1"/>
    </source>
</evidence>
<dbReference type="Pfam" id="PF20660">
    <property type="entry name" value="DUF6812"/>
    <property type="match status" value="1"/>
</dbReference>
<gene>
    <name evidence="1" type="ORF">ADN01_17240</name>
</gene>
<dbReference type="STRING" id="229921.ADN01_17240"/>
<reference evidence="1 2" key="1">
    <citation type="submission" date="2015-07" db="EMBL/GenBank/DDBJ databases">
        <title>Genome sequence of Levilinea saccharolytica DSM 16555.</title>
        <authorList>
            <person name="Hemp J."/>
            <person name="Ward L.M."/>
            <person name="Pace L.A."/>
            <person name="Fischer W.W."/>
        </authorList>
    </citation>
    <scope>NUCLEOTIDE SEQUENCE [LARGE SCALE GENOMIC DNA]</scope>
    <source>
        <strain evidence="1 2">KIBI-1</strain>
    </source>
</reference>
<protein>
    <submittedName>
        <fullName evidence="1">Uncharacterized protein</fullName>
    </submittedName>
</protein>
<dbReference type="Proteomes" id="UP000050501">
    <property type="component" value="Unassembled WGS sequence"/>
</dbReference>
<dbReference type="RefSeq" id="WP_062417531.1">
    <property type="nucleotide sequence ID" value="NZ_DF967974.1"/>
</dbReference>
<organism evidence="1 2">
    <name type="scientific">Levilinea saccharolytica</name>
    <dbReference type="NCBI Taxonomy" id="229921"/>
    <lineage>
        <taxon>Bacteria</taxon>
        <taxon>Bacillati</taxon>
        <taxon>Chloroflexota</taxon>
        <taxon>Anaerolineae</taxon>
        <taxon>Anaerolineales</taxon>
        <taxon>Anaerolineaceae</taxon>
        <taxon>Levilinea</taxon>
    </lineage>
</organism>
<sequence length="96" mass="11041">MYANFEDKGKIFTPVVSKEPVDVILQTTVHRITGKFHVRPDERLIDQLNHADAFLALTDVTVMDLSGGETLYTLRFMVVQRNQIVWMAPTQELHNQ</sequence>
<evidence type="ECO:0000313" key="2">
    <source>
        <dbReference type="Proteomes" id="UP000050501"/>
    </source>
</evidence>
<keyword evidence="2" id="KW-1185">Reference proteome</keyword>
<dbReference type="OrthoDB" id="165632at2"/>
<accession>A0A0P6XJ17</accession>
<dbReference type="AlphaFoldDB" id="A0A0P6XJ17"/>
<comment type="caution">
    <text evidence="1">The sequence shown here is derived from an EMBL/GenBank/DDBJ whole genome shotgun (WGS) entry which is preliminary data.</text>
</comment>
<proteinExistence type="predicted"/>